<keyword evidence="2" id="KW-1185">Reference proteome</keyword>
<organism evidence="1 2">
    <name type="scientific">Symbiodinium necroappetens</name>
    <dbReference type="NCBI Taxonomy" id="1628268"/>
    <lineage>
        <taxon>Eukaryota</taxon>
        <taxon>Sar</taxon>
        <taxon>Alveolata</taxon>
        <taxon>Dinophyceae</taxon>
        <taxon>Suessiales</taxon>
        <taxon>Symbiodiniaceae</taxon>
        <taxon>Symbiodinium</taxon>
    </lineage>
</organism>
<name>A0A813ATY6_9DINO</name>
<evidence type="ECO:0000313" key="1">
    <source>
        <dbReference type="EMBL" id="CAE7879980.1"/>
    </source>
</evidence>
<protein>
    <submittedName>
        <fullName evidence="1">Uncharacterized protein</fullName>
    </submittedName>
</protein>
<sequence>MASNFWSALSARVEMVQANLQTELAQGLRDKGLLNADGAWVFLAWDASSKSLKPTTQTPIPMSEMVQIIASIVELVKLPAMVNQFKALKALKSADLKSPTVVIPWTMAVSLRHERAQQLWQHLMRLVGSSVTQLLMCQMRPANLKRSKLSELIAKCVFGPK</sequence>
<reference evidence="1" key="1">
    <citation type="submission" date="2021-02" db="EMBL/GenBank/DDBJ databases">
        <authorList>
            <person name="Dougan E. K."/>
            <person name="Rhodes N."/>
            <person name="Thang M."/>
            <person name="Chan C."/>
        </authorList>
    </citation>
    <scope>NUCLEOTIDE SEQUENCE</scope>
</reference>
<proteinExistence type="predicted"/>
<dbReference type="OrthoDB" id="420324at2759"/>
<accession>A0A813ATY6</accession>
<evidence type="ECO:0000313" key="2">
    <source>
        <dbReference type="Proteomes" id="UP000601435"/>
    </source>
</evidence>
<comment type="caution">
    <text evidence="1">The sequence shown here is derived from an EMBL/GenBank/DDBJ whole genome shotgun (WGS) entry which is preliminary data.</text>
</comment>
<dbReference type="AlphaFoldDB" id="A0A813ATY6"/>
<dbReference type="EMBL" id="CAJNJA010063626">
    <property type="protein sequence ID" value="CAE7879980.1"/>
    <property type="molecule type" value="Genomic_DNA"/>
</dbReference>
<dbReference type="Proteomes" id="UP000601435">
    <property type="component" value="Unassembled WGS sequence"/>
</dbReference>
<gene>
    <name evidence="1" type="ORF">SNEC2469_LOCUS28858</name>
</gene>